<protein>
    <submittedName>
        <fullName evidence="1">Uncharacterized protein</fullName>
    </submittedName>
</protein>
<sequence length="355" mass="40748">MEVDMMSSMGSATNCYRDTDYDDVPLPGFRFHPTDEELVGFYLRRKIEGKPLPIQLIKHVDIYKYNPWDLPKCGNAEESYFFCKRGRKYKNSVRPNRVTGSGFWKATGIDRPIYSLDGQEGKGRECIGLKKSLVYYRGKAGKGTKTDWMLHEYRLPDDHDCDRHRISSRRVHVKFADQEAEVWTLCRILKRNVTYKSYIPDWRELSSKRNPDDDESSKTCCSVEINESPENYVSSGAPRNQRNEMQQLVNHDVGDQTNQMISVGQLSSIISQSTPSSSSSLFGPRPVNEFTKYGGWDELTPAVEFAFNPFLWNTCPLLAYTEGKLKTWRREPPPSYLAAASPYLAPVFSVKHLSF</sequence>
<name>A0ACB7XPF6_9ERIC</name>
<reference evidence="1 2" key="1">
    <citation type="journal article" date="2021" name="Hortic Res">
        <title>High-quality reference genome and annotation aids understanding of berry development for evergreen blueberry (Vaccinium darrowii).</title>
        <authorList>
            <person name="Yu J."/>
            <person name="Hulse-Kemp A.M."/>
            <person name="Babiker E."/>
            <person name="Staton M."/>
        </authorList>
    </citation>
    <scope>NUCLEOTIDE SEQUENCE [LARGE SCALE GENOMIC DNA]</scope>
    <source>
        <strain evidence="2">cv. NJ 8807/NJ 8810</strain>
        <tissue evidence="1">Young leaf</tissue>
    </source>
</reference>
<keyword evidence="2" id="KW-1185">Reference proteome</keyword>
<organism evidence="1 2">
    <name type="scientific">Vaccinium darrowii</name>
    <dbReference type="NCBI Taxonomy" id="229202"/>
    <lineage>
        <taxon>Eukaryota</taxon>
        <taxon>Viridiplantae</taxon>
        <taxon>Streptophyta</taxon>
        <taxon>Embryophyta</taxon>
        <taxon>Tracheophyta</taxon>
        <taxon>Spermatophyta</taxon>
        <taxon>Magnoliopsida</taxon>
        <taxon>eudicotyledons</taxon>
        <taxon>Gunneridae</taxon>
        <taxon>Pentapetalae</taxon>
        <taxon>asterids</taxon>
        <taxon>Ericales</taxon>
        <taxon>Ericaceae</taxon>
        <taxon>Vaccinioideae</taxon>
        <taxon>Vaccinieae</taxon>
        <taxon>Vaccinium</taxon>
    </lineage>
</organism>
<comment type="caution">
    <text evidence="1">The sequence shown here is derived from an EMBL/GenBank/DDBJ whole genome shotgun (WGS) entry which is preliminary data.</text>
</comment>
<gene>
    <name evidence="1" type="ORF">Vadar_008960</name>
</gene>
<dbReference type="Proteomes" id="UP000828048">
    <property type="component" value="Chromosome 1"/>
</dbReference>
<dbReference type="EMBL" id="CM037151">
    <property type="protein sequence ID" value="KAH7842767.1"/>
    <property type="molecule type" value="Genomic_DNA"/>
</dbReference>
<evidence type="ECO:0000313" key="2">
    <source>
        <dbReference type="Proteomes" id="UP000828048"/>
    </source>
</evidence>
<proteinExistence type="predicted"/>
<evidence type="ECO:0000313" key="1">
    <source>
        <dbReference type="EMBL" id="KAH7842767.1"/>
    </source>
</evidence>
<accession>A0ACB7XPF6</accession>